<proteinExistence type="inferred from homology"/>
<dbReference type="SMART" id="SM00636">
    <property type="entry name" value="Glyco_18"/>
    <property type="match status" value="1"/>
</dbReference>
<dbReference type="InterPro" id="IPR001223">
    <property type="entry name" value="Glyco_hydro18_cat"/>
</dbReference>
<dbReference type="GO" id="GO:0016787">
    <property type="term" value="F:hydrolase activity"/>
    <property type="evidence" value="ECO:0007669"/>
    <property type="project" value="UniProtKB-KW"/>
</dbReference>
<dbReference type="CDD" id="cd06548">
    <property type="entry name" value="GH18_chitinase"/>
    <property type="match status" value="1"/>
</dbReference>
<dbReference type="RefSeq" id="WP_338224495.1">
    <property type="nucleotide sequence ID" value="NZ_BTPD01000007.1"/>
</dbReference>
<evidence type="ECO:0000259" key="9">
    <source>
        <dbReference type="PROSITE" id="PS51910"/>
    </source>
</evidence>
<accession>A0ABQ6PP70</accession>
<dbReference type="Pfam" id="PF00704">
    <property type="entry name" value="Glyco_hydro_18"/>
    <property type="match status" value="1"/>
</dbReference>
<dbReference type="InterPro" id="IPR017853">
    <property type="entry name" value="GH"/>
</dbReference>
<reference evidence="10 11" key="1">
    <citation type="submission" date="2023-08" db="EMBL/GenBank/DDBJ databases">
        <title>Draft genome sequence of Algoriphagus confluentis.</title>
        <authorList>
            <person name="Takatani N."/>
            <person name="Hosokawa M."/>
            <person name="Sawabe T."/>
        </authorList>
    </citation>
    <scope>NUCLEOTIDE SEQUENCE [LARGE SCALE GENOMIC DNA]</scope>
    <source>
        <strain evidence="10 11">NBRC 111222</strain>
    </source>
</reference>
<protein>
    <recommendedName>
        <fullName evidence="2">chitinase</fullName>
        <ecNumber evidence="2">3.2.1.14</ecNumber>
    </recommendedName>
</protein>
<dbReference type="InterPro" id="IPR011583">
    <property type="entry name" value="Chitinase_II/V-like_cat"/>
</dbReference>
<comment type="caution">
    <text evidence="10">The sequence shown here is derived from an EMBL/GenBank/DDBJ whole genome shotgun (WGS) entry which is preliminary data.</text>
</comment>
<feature type="signal peptide" evidence="8">
    <location>
        <begin position="1"/>
        <end position="17"/>
    </location>
</feature>
<organism evidence="10 11">
    <name type="scientific">Algoriphagus confluentis</name>
    <dbReference type="NCBI Taxonomy" id="1697556"/>
    <lineage>
        <taxon>Bacteria</taxon>
        <taxon>Pseudomonadati</taxon>
        <taxon>Bacteroidota</taxon>
        <taxon>Cytophagia</taxon>
        <taxon>Cytophagales</taxon>
        <taxon>Cyclobacteriaceae</taxon>
        <taxon>Algoriphagus</taxon>
    </lineage>
</organism>
<evidence type="ECO:0000313" key="11">
    <source>
        <dbReference type="Proteomes" id="UP001338309"/>
    </source>
</evidence>
<dbReference type="SUPFAM" id="SSF54556">
    <property type="entry name" value="Chitinase insertion domain"/>
    <property type="match status" value="1"/>
</dbReference>
<dbReference type="Gene3D" id="3.10.50.10">
    <property type="match status" value="1"/>
</dbReference>
<dbReference type="Gene3D" id="3.20.20.80">
    <property type="entry name" value="Glycosidases"/>
    <property type="match status" value="1"/>
</dbReference>
<evidence type="ECO:0000256" key="7">
    <source>
        <dbReference type="RuleBase" id="RU004453"/>
    </source>
</evidence>
<dbReference type="PROSITE" id="PS51257">
    <property type="entry name" value="PROKAR_LIPOPROTEIN"/>
    <property type="match status" value="1"/>
</dbReference>
<dbReference type="PROSITE" id="PS01095">
    <property type="entry name" value="GH18_1"/>
    <property type="match status" value="1"/>
</dbReference>
<dbReference type="EMBL" id="BTPD01000007">
    <property type="protein sequence ID" value="GMQ29774.1"/>
    <property type="molecule type" value="Genomic_DNA"/>
</dbReference>
<sequence length="385" mass="43554">MKITRFLAIALMWTVLACTSDPTPPSVIVAYVAGWKKVEPKRIPAERITHINYAFAHVDSLGLIAPIQDRHKERDSLNLLALHALKSRNPDLKILVSIGGWTHSKGFSDAVLTEEGRKKLTQSGVDYLIKHKLDGLDFDWEYPALQGDNNPVRPEDRENFVLMLKSFREALDSLGEVNQTHYLTTIASGGFRRYLEVNNLAEAQKYLDFINIMAYDFYTAGDQTTGHHANLFPNGAKGRSASTAVEEHIEFGVPAEKLVLGIPFYGRMWEKVPSEENGIFQQGAFSKGLPYHQIYALGMNSKFQRFWDEKAQAPYLYSAQDSAWITYEDPESIAKKVEYIRQKGLKGAMFWELSEDNTWLLIKSLFENLNPGREFEVQAKPASGS</sequence>
<evidence type="ECO:0000256" key="2">
    <source>
        <dbReference type="ARBA" id="ARBA00012729"/>
    </source>
</evidence>
<name>A0ABQ6PP70_9BACT</name>
<comment type="similarity">
    <text evidence="7">Belongs to the glycosyl hydrolase 18 family.</text>
</comment>
<keyword evidence="11" id="KW-1185">Reference proteome</keyword>
<keyword evidence="4" id="KW-0624">Polysaccharide degradation</keyword>
<feature type="chain" id="PRO_5047480174" description="chitinase" evidence="8">
    <location>
        <begin position="18"/>
        <end position="385"/>
    </location>
</feature>
<dbReference type="EC" id="3.2.1.14" evidence="2"/>
<keyword evidence="5 6" id="KW-0326">Glycosidase</keyword>
<dbReference type="PANTHER" id="PTHR11177">
    <property type="entry name" value="CHITINASE"/>
    <property type="match status" value="1"/>
</dbReference>
<dbReference type="Proteomes" id="UP001338309">
    <property type="component" value="Unassembled WGS sequence"/>
</dbReference>
<comment type="catalytic activity">
    <reaction evidence="1">
        <text>Random endo-hydrolysis of N-acetyl-beta-D-glucosaminide (1-&gt;4)-beta-linkages in chitin and chitodextrins.</text>
        <dbReference type="EC" id="3.2.1.14"/>
    </reaction>
</comment>
<keyword evidence="4" id="KW-0119">Carbohydrate metabolism</keyword>
<evidence type="ECO:0000256" key="6">
    <source>
        <dbReference type="RuleBase" id="RU000489"/>
    </source>
</evidence>
<dbReference type="InterPro" id="IPR029070">
    <property type="entry name" value="Chitinase_insertion_sf"/>
</dbReference>
<evidence type="ECO:0000256" key="3">
    <source>
        <dbReference type="ARBA" id="ARBA00022801"/>
    </source>
</evidence>
<keyword evidence="4" id="KW-0146">Chitin degradation</keyword>
<evidence type="ECO:0000256" key="4">
    <source>
        <dbReference type="ARBA" id="ARBA00023024"/>
    </source>
</evidence>
<dbReference type="InterPro" id="IPR050314">
    <property type="entry name" value="Glycosyl_Hydrlase_18"/>
</dbReference>
<dbReference type="InterPro" id="IPR001579">
    <property type="entry name" value="Glyco_hydro_18_chit_AS"/>
</dbReference>
<dbReference type="PANTHER" id="PTHR11177:SF317">
    <property type="entry name" value="CHITINASE 12-RELATED"/>
    <property type="match status" value="1"/>
</dbReference>
<dbReference type="PROSITE" id="PS51910">
    <property type="entry name" value="GH18_2"/>
    <property type="match status" value="1"/>
</dbReference>
<feature type="domain" description="GH18" evidence="9">
    <location>
        <begin position="26"/>
        <end position="372"/>
    </location>
</feature>
<evidence type="ECO:0000256" key="1">
    <source>
        <dbReference type="ARBA" id="ARBA00000822"/>
    </source>
</evidence>
<evidence type="ECO:0000313" key="10">
    <source>
        <dbReference type="EMBL" id="GMQ29774.1"/>
    </source>
</evidence>
<dbReference type="SUPFAM" id="SSF51445">
    <property type="entry name" value="(Trans)glycosidases"/>
    <property type="match status" value="1"/>
</dbReference>
<evidence type="ECO:0000256" key="5">
    <source>
        <dbReference type="ARBA" id="ARBA00023295"/>
    </source>
</evidence>
<evidence type="ECO:0000256" key="8">
    <source>
        <dbReference type="SAM" id="SignalP"/>
    </source>
</evidence>
<keyword evidence="3 6" id="KW-0378">Hydrolase</keyword>
<keyword evidence="8" id="KW-0732">Signal</keyword>
<gene>
    <name evidence="10" type="ORF">Aconfl_24170</name>
</gene>